<feature type="compositionally biased region" description="Basic and acidic residues" evidence="1">
    <location>
        <begin position="156"/>
        <end position="165"/>
    </location>
</feature>
<dbReference type="Proteomes" id="UP000004217">
    <property type="component" value="Unassembled WGS sequence"/>
</dbReference>
<sequence length="189" mass="20407">MGEFADYLNGLMARLDQRGGWCRVFWRRDPEGLRACLDGREVPPWDVVESLLRDLGGQYGPGGVGPEAGRARALHTAALTAFDARPGGRDALGDRLGRMLREQRVAAERRAELDRLLSVASGPQRTEALRLDLAWARDDHERATARCTELRARLSRLDHAPDGPRAHGPRAHGTGSLGDDAGAAGGGKG</sequence>
<dbReference type="EMBL" id="AGBF01000143">
    <property type="protein sequence ID" value="EGX56447.1"/>
    <property type="molecule type" value="Genomic_DNA"/>
</dbReference>
<reference evidence="2 3" key="1">
    <citation type="submission" date="2011-08" db="EMBL/GenBank/DDBJ databases">
        <authorList>
            <person name="Lin Y."/>
            <person name="Hao X."/>
            <person name="Johnstone L."/>
            <person name="Miller S.J."/>
            <person name="Wei G."/>
            <person name="Rensing C."/>
        </authorList>
    </citation>
    <scope>NUCLEOTIDE SEQUENCE [LARGE SCALE GENOMIC DNA]</scope>
    <source>
        <strain evidence="2 3">K42</strain>
    </source>
</reference>
<feature type="compositionally biased region" description="Low complexity" evidence="1">
    <location>
        <begin position="173"/>
        <end position="182"/>
    </location>
</feature>
<evidence type="ECO:0000256" key="1">
    <source>
        <dbReference type="SAM" id="MobiDB-lite"/>
    </source>
</evidence>
<keyword evidence="3" id="KW-1185">Reference proteome</keyword>
<comment type="caution">
    <text evidence="2">The sequence shown here is derived from an EMBL/GenBank/DDBJ whole genome shotgun (WGS) entry which is preliminary data.</text>
</comment>
<evidence type="ECO:0000313" key="3">
    <source>
        <dbReference type="Proteomes" id="UP000004217"/>
    </source>
</evidence>
<feature type="non-terminal residue" evidence="2">
    <location>
        <position position="189"/>
    </location>
</feature>
<protein>
    <submittedName>
        <fullName evidence="2">Uncharacterized protein</fullName>
    </submittedName>
</protein>
<feature type="region of interest" description="Disordered" evidence="1">
    <location>
        <begin position="156"/>
        <end position="189"/>
    </location>
</feature>
<accession>G2GJ52</accession>
<gene>
    <name evidence="2" type="ORF">SZN_27711</name>
</gene>
<organism evidence="2 3">
    <name type="scientific">Streptomyces zinciresistens K42</name>
    <dbReference type="NCBI Taxonomy" id="700597"/>
    <lineage>
        <taxon>Bacteria</taxon>
        <taxon>Bacillati</taxon>
        <taxon>Actinomycetota</taxon>
        <taxon>Actinomycetes</taxon>
        <taxon>Kitasatosporales</taxon>
        <taxon>Streptomycetaceae</taxon>
        <taxon>Streptomyces</taxon>
    </lineage>
</organism>
<evidence type="ECO:0000313" key="2">
    <source>
        <dbReference type="EMBL" id="EGX56447.1"/>
    </source>
</evidence>
<dbReference type="AlphaFoldDB" id="G2GJ52"/>
<name>G2GJ52_9ACTN</name>
<proteinExistence type="predicted"/>